<dbReference type="EMBL" id="JAMZIH010000224">
    <property type="protein sequence ID" value="KAJ1679701.1"/>
    <property type="molecule type" value="Genomic_DNA"/>
</dbReference>
<evidence type="ECO:0000313" key="1">
    <source>
        <dbReference type="EMBL" id="KAJ1679701.1"/>
    </source>
</evidence>
<dbReference type="Proteomes" id="UP001145114">
    <property type="component" value="Unassembled WGS sequence"/>
</dbReference>
<gene>
    <name evidence="1" type="ORF">EV182_001505</name>
</gene>
<reference evidence="1" key="1">
    <citation type="submission" date="2022-06" db="EMBL/GenBank/DDBJ databases">
        <title>Phylogenomic reconstructions and comparative analyses of Kickxellomycotina fungi.</title>
        <authorList>
            <person name="Reynolds N.K."/>
            <person name="Stajich J.E."/>
            <person name="Barry K."/>
            <person name="Grigoriev I.V."/>
            <person name="Crous P."/>
            <person name="Smith M.E."/>
        </authorList>
    </citation>
    <scope>NUCLEOTIDE SEQUENCE</scope>
    <source>
        <strain evidence="1">RSA 2271</strain>
    </source>
</reference>
<proteinExistence type="predicted"/>
<protein>
    <submittedName>
        <fullName evidence="1">Uncharacterized protein</fullName>
    </submittedName>
</protein>
<organism evidence="1 2">
    <name type="scientific">Spiromyces aspiralis</name>
    <dbReference type="NCBI Taxonomy" id="68401"/>
    <lineage>
        <taxon>Eukaryota</taxon>
        <taxon>Fungi</taxon>
        <taxon>Fungi incertae sedis</taxon>
        <taxon>Zoopagomycota</taxon>
        <taxon>Kickxellomycotina</taxon>
        <taxon>Kickxellomycetes</taxon>
        <taxon>Kickxellales</taxon>
        <taxon>Kickxellaceae</taxon>
        <taxon>Spiromyces</taxon>
    </lineage>
</organism>
<keyword evidence="2" id="KW-1185">Reference proteome</keyword>
<sequence>MRHYNIVICNYCRRGDIDRALEMYRRIPSTLNPDVVTYSALFSMYIQVGKRALKGARFGSGSGETTRLGRLASVAVTPRLHKALLDEADHPRHILNDALSSANKFPHSVYNAMIGGLAVFHDFASAQRAYDHMTQVAGLDPDDRTYAALIYTFLRRADVDSAQRVFETIEDNGIVPNLVVCNALVHGFARAGYIKQAFEVYRYMVGFMPCPSFSDESGFSEVAVEEQCQADGEAVLPKFEIKVKPDNFTYFALIKALLYEKRPEDALALYDEMFEVQVVPDTITSAMLADGLEWCGKPEAADRVLMYRNIRINRLLREMKDSVCSEEH</sequence>
<name>A0ACC1HTS1_9FUNG</name>
<accession>A0ACC1HTS1</accession>
<evidence type="ECO:0000313" key="2">
    <source>
        <dbReference type="Proteomes" id="UP001145114"/>
    </source>
</evidence>
<comment type="caution">
    <text evidence="1">The sequence shown here is derived from an EMBL/GenBank/DDBJ whole genome shotgun (WGS) entry which is preliminary data.</text>
</comment>